<gene>
    <name evidence="4" type="ORF">L195_g037269</name>
</gene>
<protein>
    <submittedName>
        <fullName evidence="4">Pentatricopeptide repeat-containing protein</fullName>
    </submittedName>
</protein>
<reference evidence="4 5" key="2">
    <citation type="journal article" date="2017" name="Front. Plant Sci.">
        <title>Gene Classification and Mining of Molecular Markers Useful in Red Clover (Trifolium pratense) Breeding.</title>
        <authorList>
            <person name="Istvanek J."/>
            <person name="Dluhosova J."/>
            <person name="Dluhos P."/>
            <person name="Patkova L."/>
            <person name="Nedelnik J."/>
            <person name="Repkova J."/>
        </authorList>
    </citation>
    <scope>NUCLEOTIDE SEQUENCE [LARGE SCALE GENOMIC DNA]</scope>
    <source>
        <strain evidence="5">cv. Tatra</strain>
        <tissue evidence="4">Young leaves</tissue>
    </source>
</reference>
<dbReference type="GO" id="GO:0009451">
    <property type="term" value="P:RNA modification"/>
    <property type="evidence" value="ECO:0007669"/>
    <property type="project" value="InterPro"/>
</dbReference>
<comment type="caution">
    <text evidence="4">The sequence shown here is derived from an EMBL/GenBank/DDBJ whole genome shotgun (WGS) entry which is preliminary data.</text>
</comment>
<proteinExistence type="predicted"/>
<dbReference type="InterPro" id="IPR011990">
    <property type="entry name" value="TPR-like_helical_dom_sf"/>
</dbReference>
<sequence>MPQRDVISWNTMIFGYSGIGNIGFAQFLFDSMPERDVVSWNSLLSCYLQNGIHRKSIDVFVKMRLLNVPHDYSTFAVALKACTGIEDYGLGLQVHCLAIQMGFESDVVTGTALVDMYSTCYVRNDRFIEALKLYKAMIKEGMGVSQPTFASAFRSCAGLSAFELGTQLHAYALKTNFGYD</sequence>
<name>A0A2K3LRT7_TRIPR</name>
<keyword evidence="3" id="KW-0812">Transmembrane</keyword>
<dbReference type="EMBL" id="ASHM01039553">
    <property type="protein sequence ID" value="PNX81252.1"/>
    <property type="molecule type" value="Genomic_DNA"/>
</dbReference>
<evidence type="ECO:0000256" key="1">
    <source>
        <dbReference type="ARBA" id="ARBA00022737"/>
    </source>
</evidence>
<dbReference type="AlphaFoldDB" id="A0A2K3LRT7"/>
<dbReference type="Pfam" id="PF01535">
    <property type="entry name" value="PPR"/>
    <property type="match status" value="3"/>
</dbReference>
<evidence type="ECO:0000256" key="2">
    <source>
        <dbReference type="PROSITE-ProRule" id="PRU00708"/>
    </source>
</evidence>
<dbReference type="Gene3D" id="1.25.40.10">
    <property type="entry name" value="Tetratricopeptide repeat domain"/>
    <property type="match status" value="2"/>
</dbReference>
<dbReference type="GO" id="GO:0003723">
    <property type="term" value="F:RNA binding"/>
    <property type="evidence" value="ECO:0007669"/>
    <property type="project" value="InterPro"/>
</dbReference>
<organism evidence="4 5">
    <name type="scientific">Trifolium pratense</name>
    <name type="common">Red clover</name>
    <dbReference type="NCBI Taxonomy" id="57577"/>
    <lineage>
        <taxon>Eukaryota</taxon>
        <taxon>Viridiplantae</taxon>
        <taxon>Streptophyta</taxon>
        <taxon>Embryophyta</taxon>
        <taxon>Tracheophyta</taxon>
        <taxon>Spermatophyta</taxon>
        <taxon>Magnoliopsida</taxon>
        <taxon>eudicotyledons</taxon>
        <taxon>Gunneridae</taxon>
        <taxon>Pentapetalae</taxon>
        <taxon>rosids</taxon>
        <taxon>fabids</taxon>
        <taxon>Fabales</taxon>
        <taxon>Fabaceae</taxon>
        <taxon>Papilionoideae</taxon>
        <taxon>50 kb inversion clade</taxon>
        <taxon>NPAAA clade</taxon>
        <taxon>Hologalegina</taxon>
        <taxon>IRL clade</taxon>
        <taxon>Trifolieae</taxon>
        <taxon>Trifolium</taxon>
    </lineage>
</organism>
<dbReference type="PANTHER" id="PTHR47926:SF347">
    <property type="entry name" value="PENTATRICOPEPTIDE REPEAT-CONTAINING PROTEIN"/>
    <property type="match status" value="1"/>
</dbReference>
<evidence type="ECO:0000313" key="5">
    <source>
        <dbReference type="Proteomes" id="UP000236291"/>
    </source>
</evidence>
<dbReference type="Proteomes" id="UP000236291">
    <property type="component" value="Unassembled WGS sequence"/>
</dbReference>
<keyword evidence="3" id="KW-1133">Transmembrane helix</keyword>
<dbReference type="PROSITE" id="PS51375">
    <property type="entry name" value="PPR"/>
    <property type="match status" value="1"/>
</dbReference>
<keyword evidence="1" id="KW-0677">Repeat</keyword>
<dbReference type="PANTHER" id="PTHR47926">
    <property type="entry name" value="PENTATRICOPEPTIDE REPEAT-CONTAINING PROTEIN"/>
    <property type="match status" value="1"/>
</dbReference>
<feature type="repeat" description="PPR" evidence="2">
    <location>
        <begin position="36"/>
        <end position="70"/>
    </location>
</feature>
<feature type="non-terminal residue" evidence="4">
    <location>
        <position position="180"/>
    </location>
</feature>
<dbReference type="STRING" id="57577.A0A2K3LRT7"/>
<keyword evidence="3" id="KW-0472">Membrane</keyword>
<dbReference type="NCBIfam" id="TIGR00756">
    <property type="entry name" value="PPR"/>
    <property type="match status" value="2"/>
</dbReference>
<dbReference type="InterPro" id="IPR046960">
    <property type="entry name" value="PPR_At4g14850-like_plant"/>
</dbReference>
<feature type="transmembrane region" description="Helical" evidence="3">
    <location>
        <begin position="6"/>
        <end position="29"/>
    </location>
</feature>
<dbReference type="InterPro" id="IPR002885">
    <property type="entry name" value="PPR_rpt"/>
</dbReference>
<reference evidence="4 5" key="1">
    <citation type="journal article" date="2014" name="Am. J. Bot.">
        <title>Genome assembly and annotation for red clover (Trifolium pratense; Fabaceae).</title>
        <authorList>
            <person name="Istvanek J."/>
            <person name="Jaros M."/>
            <person name="Krenek A."/>
            <person name="Repkova J."/>
        </authorList>
    </citation>
    <scope>NUCLEOTIDE SEQUENCE [LARGE SCALE GENOMIC DNA]</scope>
    <source>
        <strain evidence="5">cv. Tatra</strain>
        <tissue evidence="4">Young leaves</tissue>
    </source>
</reference>
<accession>A0A2K3LRT7</accession>
<evidence type="ECO:0000256" key="3">
    <source>
        <dbReference type="SAM" id="Phobius"/>
    </source>
</evidence>
<evidence type="ECO:0000313" key="4">
    <source>
        <dbReference type="EMBL" id="PNX81252.1"/>
    </source>
</evidence>